<comment type="catalytic activity">
    <reaction evidence="1">
        <text>ATP + H2O = ADP + phosphate + H(+)</text>
        <dbReference type="Rhea" id="RHEA:13065"/>
        <dbReference type="ChEBI" id="CHEBI:15377"/>
        <dbReference type="ChEBI" id="CHEBI:15378"/>
        <dbReference type="ChEBI" id="CHEBI:30616"/>
        <dbReference type="ChEBI" id="CHEBI:43474"/>
        <dbReference type="ChEBI" id="CHEBI:456216"/>
        <dbReference type="EC" id="5.6.2.3"/>
    </reaction>
</comment>
<gene>
    <name evidence="6" type="primary">pif1</name>
    <name evidence="6" type="ORF">EVAR_33491_1</name>
</gene>
<dbReference type="GO" id="GO:0005524">
    <property type="term" value="F:ATP binding"/>
    <property type="evidence" value="ECO:0007669"/>
    <property type="project" value="UniProtKB-KW"/>
</dbReference>
<keyword evidence="1" id="KW-0234">DNA repair</keyword>
<dbReference type="InterPro" id="IPR025476">
    <property type="entry name" value="Helitron_helicase-like"/>
</dbReference>
<dbReference type="InterPro" id="IPR027417">
    <property type="entry name" value="P-loop_NTPase"/>
</dbReference>
<comment type="cofactor">
    <cofactor evidence="1">
        <name>Mg(2+)</name>
        <dbReference type="ChEBI" id="CHEBI:18420"/>
    </cofactor>
</comment>
<feature type="region of interest" description="Disordered" evidence="2">
    <location>
        <begin position="1"/>
        <end position="33"/>
    </location>
</feature>
<dbReference type="InterPro" id="IPR049163">
    <property type="entry name" value="Pif1-like_2B_dom"/>
</dbReference>
<comment type="similarity">
    <text evidence="1">Belongs to the helicase family.</text>
</comment>
<keyword evidence="1" id="KW-0233">DNA recombination</keyword>
<evidence type="ECO:0000259" key="4">
    <source>
        <dbReference type="Pfam" id="PF14214"/>
    </source>
</evidence>
<proteinExistence type="inferred from homology"/>
<feature type="domain" description="Helitron helicase-like" evidence="4">
    <location>
        <begin position="91"/>
        <end position="245"/>
    </location>
</feature>
<dbReference type="EMBL" id="BGZK01000551">
    <property type="protein sequence ID" value="GBP49736.1"/>
    <property type="molecule type" value="Genomic_DNA"/>
</dbReference>
<keyword evidence="7" id="KW-1185">Reference proteome</keyword>
<feature type="domain" description="DNA helicase Pif1-like 2B" evidence="5">
    <location>
        <begin position="977"/>
        <end position="1023"/>
    </location>
</feature>
<dbReference type="Gene3D" id="3.40.50.300">
    <property type="entry name" value="P-loop containing nucleotide triphosphate hydrolases"/>
    <property type="match status" value="1"/>
</dbReference>
<dbReference type="PANTHER" id="PTHR10492:SF57">
    <property type="entry name" value="ATP-DEPENDENT DNA HELICASE"/>
    <property type="match status" value="1"/>
</dbReference>
<keyword evidence="1" id="KW-0227">DNA damage</keyword>
<evidence type="ECO:0000259" key="3">
    <source>
        <dbReference type="Pfam" id="PF05970"/>
    </source>
</evidence>
<accession>A0A4C1WEC0</accession>
<dbReference type="GO" id="GO:0016887">
    <property type="term" value="F:ATP hydrolysis activity"/>
    <property type="evidence" value="ECO:0007669"/>
    <property type="project" value="RHEA"/>
</dbReference>
<protein>
    <recommendedName>
        <fullName evidence="1">ATP-dependent DNA helicase</fullName>
        <ecNumber evidence="1">5.6.2.3</ecNumber>
    </recommendedName>
</protein>
<keyword evidence="1" id="KW-0378">Hydrolase</keyword>
<dbReference type="GO" id="GO:0006281">
    <property type="term" value="P:DNA repair"/>
    <property type="evidence" value="ECO:0007669"/>
    <property type="project" value="UniProtKB-KW"/>
</dbReference>
<dbReference type="OrthoDB" id="1728974at2759"/>
<dbReference type="PANTHER" id="PTHR10492">
    <property type="match status" value="1"/>
</dbReference>
<reference evidence="6 7" key="1">
    <citation type="journal article" date="2019" name="Commun. Biol.">
        <title>The bagworm genome reveals a unique fibroin gene that provides high tensile strength.</title>
        <authorList>
            <person name="Kono N."/>
            <person name="Nakamura H."/>
            <person name="Ohtoshi R."/>
            <person name="Tomita M."/>
            <person name="Numata K."/>
            <person name="Arakawa K."/>
        </authorList>
    </citation>
    <scope>NUCLEOTIDE SEQUENCE [LARGE SCALE GENOMIC DNA]</scope>
</reference>
<dbReference type="Pfam" id="PF05970">
    <property type="entry name" value="PIF1"/>
    <property type="match status" value="1"/>
</dbReference>
<feature type="domain" description="DNA helicase Pif1-like DEAD-box helicase" evidence="3">
    <location>
        <begin position="679"/>
        <end position="887"/>
    </location>
</feature>
<dbReference type="GO" id="GO:0000723">
    <property type="term" value="P:telomere maintenance"/>
    <property type="evidence" value="ECO:0007669"/>
    <property type="project" value="InterPro"/>
</dbReference>
<keyword evidence="1" id="KW-0547">Nucleotide-binding</keyword>
<dbReference type="InterPro" id="IPR010285">
    <property type="entry name" value="DNA_helicase_pif1-like_DEAD"/>
</dbReference>
<dbReference type="Pfam" id="PF14214">
    <property type="entry name" value="Helitron_like_N"/>
    <property type="match status" value="1"/>
</dbReference>
<keyword evidence="1 6" id="KW-0347">Helicase</keyword>
<dbReference type="Pfam" id="PF21530">
    <property type="entry name" value="Pif1_2B_dom"/>
    <property type="match status" value="1"/>
</dbReference>
<dbReference type="Proteomes" id="UP000299102">
    <property type="component" value="Unassembled WGS sequence"/>
</dbReference>
<evidence type="ECO:0000256" key="1">
    <source>
        <dbReference type="RuleBase" id="RU363044"/>
    </source>
</evidence>
<keyword evidence="1" id="KW-0067">ATP-binding</keyword>
<organism evidence="6 7">
    <name type="scientific">Eumeta variegata</name>
    <name type="common">Bagworm moth</name>
    <name type="synonym">Eumeta japonica</name>
    <dbReference type="NCBI Taxonomy" id="151549"/>
    <lineage>
        <taxon>Eukaryota</taxon>
        <taxon>Metazoa</taxon>
        <taxon>Ecdysozoa</taxon>
        <taxon>Arthropoda</taxon>
        <taxon>Hexapoda</taxon>
        <taxon>Insecta</taxon>
        <taxon>Pterygota</taxon>
        <taxon>Neoptera</taxon>
        <taxon>Endopterygota</taxon>
        <taxon>Lepidoptera</taxon>
        <taxon>Glossata</taxon>
        <taxon>Ditrysia</taxon>
        <taxon>Tineoidea</taxon>
        <taxon>Psychidae</taxon>
        <taxon>Oiketicinae</taxon>
        <taxon>Eumeta</taxon>
    </lineage>
</organism>
<dbReference type="SUPFAM" id="SSF52540">
    <property type="entry name" value="P-loop containing nucleoside triphosphate hydrolases"/>
    <property type="match status" value="2"/>
</dbReference>
<evidence type="ECO:0000256" key="2">
    <source>
        <dbReference type="SAM" id="MobiDB-lite"/>
    </source>
</evidence>
<dbReference type="EC" id="5.6.2.3" evidence="1"/>
<dbReference type="GO" id="GO:0043139">
    <property type="term" value="F:5'-3' DNA helicase activity"/>
    <property type="evidence" value="ECO:0007669"/>
    <property type="project" value="UniProtKB-EC"/>
</dbReference>
<dbReference type="GO" id="GO:0006310">
    <property type="term" value="P:DNA recombination"/>
    <property type="evidence" value="ECO:0007669"/>
    <property type="project" value="UniProtKB-KW"/>
</dbReference>
<sequence>MRASERHASLPLGHESIPKGWKSNSDRLSVPHGHFTQNSLVSCRGVQPADQEDDLEPGGGLEHWNLSQTVEGEIQLNKENFELKKKRRYAQSYVKIEGSRLAFIRSHQKDLRADSYKGLTDFLNTNAERRGAVGGIPVILPSTYIGSPRNMLQNYQDAMTIVGRLGKPDLFLTMTCNPKWPEITSQLKPYEKVEHRPDLVSRVFHLKLQTLLDDIFKKHVLGVVIGYVCVIEFQKRGLPHAHMLLILSNEDKLRSVEDVDSLICAEIPDEKTDPQLFKVIQECMVHGPCGTINPNSLCMKEQQCTKNYPKDFQEETNLNVNGYTIYRRRNNDITMTVRSYTIDNRWVVPYCRFLSRKYCCHINLEHCSSIKSVKYLYKYVYKGHDCAVIKLINSDSECQEKLIFDEVDAYLNCRYVSPPEAIWRIHERRLFHRSHSIERLPIHLPEEQILYFQAGHEAEADINRTSKLMAFFKLCCEYIPARIYLYHEIPENFVWSKGQWKIRQRNSKCFGRIFTVNPIDVERYYLRILLLHVKGPQSFDDLRTVNGILCNSFQQAVEKLHLLINDNEWKECLQESAKYKMPMQLRWLFAIICTFCSPANIPELWTTFQDELSEDFQRHHTLLEAYNLTLQELENLFKYHGKSCQQFNLPTPIVTVAPHSTETYSVEEQRMNGQVAYEKLNVEQKVISDKVLHAVKNKIPNCYFIDGPGGSGKTFIYQTLCYMLRSENKVVLPVAWTGIAASLLPGGRTSHSIFKLPVPILDTSVSSIRTHTKDAQLLRESDLIIWDEVSMVPKDALRIVDRLLKDIMNNNLPFGGKIILFGGDFRQVLPVVRHASRTAIVENTVKRSPLWSHVTTYKLTQNMRTCNDAVFTEWLLKLGNGNLEAQTDYYDEAIAIPRNCYCHYDELITTIFNVPEINEQNVSQFYSMAILCPKNDECITINEYIISNLLPGEEKIYLSSDSVQADETDNNQLYPMEFLNSLNPSGLPPHKLLLKKNTVIMLIRNLNANQGLINGTRLVVTDLGDYVITAKLIHSNKTVLIPRINLTPSDSTVPSK</sequence>
<dbReference type="AlphaFoldDB" id="A0A4C1WEC0"/>
<evidence type="ECO:0000313" key="7">
    <source>
        <dbReference type="Proteomes" id="UP000299102"/>
    </source>
</evidence>
<name>A0A4C1WEC0_EUMVA</name>
<evidence type="ECO:0000259" key="5">
    <source>
        <dbReference type="Pfam" id="PF21530"/>
    </source>
</evidence>
<comment type="caution">
    <text evidence="6">The sequence shown here is derived from an EMBL/GenBank/DDBJ whole genome shotgun (WGS) entry which is preliminary data.</text>
</comment>
<evidence type="ECO:0000313" key="6">
    <source>
        <dbReference type="EMBL" id="GBP49736.1"/>
    </source>
</evidence>